<name>A0A1X7TUF5_AMPQE</name>
<dbReference type="InParanoid" id="A0A1X7TUF5"/>
<reference evidence="1" key="1">
    <citation type="submission" date="2017-05" db="UniProtKB">
        <authorList>
            <consortium name="EnsemblMetazoa"/>
        </authorList>
    </citation>
    <scope>IDENTIFICATION</scope>
</reference>
<evidence type="ECO:0000313" key="1">
    <source>
        <dbReference type="EnsemblMetazoa" id="Aqu2.1.18534_001"/>
    </source>
</evidence>
<accession>A0A1X7TUF5</accession>
<protein>
    <submittedName>
        <fullName evidence="1">Uncharacterized protein</fullName>
    </submittedName>
</protein>
<dbReference type="EnsemblMetazoa" id="Aqu2.1.18534_001">
    <property type="protein sequence ID" value="Aqu2.1.18534_001"/>
    <property type="gene ID" value="Aqu2.1.18534"/>
</dbReference>
<proteinExistence type="predicted"/>
<dbReference type="AlphaFoldDB" id="A0A1X7TUF5"/>
<organism evidence="1">
    <name type="scientific">Amphimedon queenslandica</name>
    <name type="common">Sponge</name>
    <dbReference type="NCBI Taxonomy" id="400682"/>
    <lineage>
        <taxon>Eukaryota</taxon>
        <taxon>Metazoa</taxon>
        <taxon>Porifera</taxon>
        <taxon>Demospongiae</taxon>
        <taxon>Heteroscleromorpha</taxon>
        <taxon>Haplosclerida</taxon>
        <taxon>Niphatidae</taxon>
        <taxon>Amphimedon</taxon>
    </lineage>
</organism>
<sequence length="96" mass="11040">MIQLMNRLKCYTSNTTCKMLEKANNQGLEGLSAYTMRNLDSEFATGSDISQYKITNVKKHLLTLGKSILIRYAFPLYFQLSNMESTIRDKAIQHKL</sequence>